<proteinExistence type="inferred from homology"/>
<evidence type="ECO:0000313" key="5">
    <source>
        <dbReference type="EMBL" id="GJT86978.1"/>
    </source>
</evidence>
<dbReference type="EMBL" id="BQNB010019597">
    <property type="protein sequence ID" value="GJT86978.1"/>
    <property type="molecule type" value="Genomic_DNA"/>
</dbReference>
<evidence type="ECO:0000313" key="6">
    <source>
        <dbReference type="Proteomes" id="UP001151760"/>
    </source>
</evidence>
<reference evidence="5" key="2">
    <citation type="submission" date="2022-01" db="EMBL/GenBank/DDBJ databases">
        <authorList>
            <person name="Yamashiro T."/>
            <person name="Shiraishi A."/>
            <person name="Satake H."/>
            <person name="Nakayama K."/>
        </authorList>
    </citation>
    <scope>NUCLEOTIDE SEQUENCE</scope>
</reference>
<feature type="region of interest" description="VHIID" evidence="3">
    <location>
        <begin position="494"/>
        <end position="559"/>
    </location>
</feature>
<feature type="region of interest" description="SAW" evidence="3">
    <location>
        <begin position="714"/>
        <end position="789"/>
    </location>
</feature>
<evidence type="ECO:0000256" key="3">
    <source>
        <dbReference type="PROSITE-ProRule" id="PRU01191"/>
    </source>
</evidence>
<sequence>MWDRNNTLRIEEPTSIGHHYIGHNSELVGHDYVGHSLNHHSECWDLESWYEKPSRDIEVKFEFSFCLMVMESGIHEYTDYSNGFSLDNENIFPVFDQFPSYTNGYRFRDEPLDLSFLEAPSSVPNRDAGTVTSGMSEIALAEQYEDSVSKYLNQILVEDNMESRQSMFHDPFALQATEKYFFEALGNNYPLVQLPVESPEEMFNGSTSEYSTSSSNCSFDPKWVRSDSFETKSSVTQAQSIDYHPLISPTTSATNDVNDTIDSVIARHMVQNIFTDSESILLFKKGMEEASKFLPPNNPLVIDLDRYNLPSDATNAPPNVVVKVENVEMDNRLRGRKHSELEDSNFEDERTTKQSAVYEDGEAELAEFFDKLLRCTNDIGEPMPGFAEVANHNNLKHVYNGWNAPWRTGNANDSIDIRTLLIKCAQSVATDDHKVATEQLKQIRQHTSPTGNASQRLAHIFALGLEARLSGTGSHLYASQKATQISAAEKMRAFQACVSACPFKQNEIYFANKTIHDAALTSSTLHIVDFGIGYGFQWPVLVKHLAVRPGGPPKLRITGIELPQRGFRPAEQVEETGRRLATYCEMFKVPFEYTAIATQNWEMIKIEDMKLQRNEFLVVNCLARFENLLDETNVKDSPRDRLLKLVRDMKPDIFIHSIVNGSYSAPFFVTRFNEALFHYSALFDMFDATMDRDNEQRQNYEKSFFGREVMNVIACEGHERVERPETYKQWQVRTSSVGFKPRRVDREIVSQLKSKVKVRYHKDFVLDEDGKWMLQGWKGRILCALACWVPA</sequence>
<organism evidence="5 6">
    <name type="scientific">Tanacetum coccineum</name>
    <dbReference type="NCBI Taxonomy" id="301880"/>
    <lineage>
        <taxon>Eukaryota</taxon>
        <taxon>Viridiplantae</taxon>
        <taxon>Streptophyta</taxon>
        <taxon>Embryophyta</taxon>
        <taxon>Tracheophyta</taxon>
        <taxon>Spermatophyta</taxon>
        <taxon>Magnoliopsida</taxon>
        <taxon>eudicotyledons</taxon>
        <taxon>Gunneridae</taxon>
        <taxon>Pentapetalae</taxon>
        <taxon>asterids</taxon>
        <taxon>campanulids</taxon>
        <taxon>Asterales</taxon>
        <taxon>Asteraceae</taxon>
        <taxon>Asteroideae</taxon>
        <taxon>Anthemideae</taxon>
        <taxon>Anthemidinae</taxon>
        <taxon>Tanacetum</taxon>
    </lineage>
</organism>
<name>A0ABQ5HIJ7_9ASTR</name>
<feature type="short sequence motif" description="VHIID" evidence="3">
    <location>
        <begin position="525"/>
        <end position="529"/>
    </location>
</feature>
<evidence type="ECO:0000256" key="1">
    <source>
        <dbReference type="ARBA" id="ARBA00023015"/>
    </source>
</evidence>
<dbReference type="Pfam" id="PF03514">
    <property type="entry name" value="GRAS"/>
    <property type="match status" value="1"/>
</dbReference>
<protein>
    <submittedName>
        <fullName evidence="5">Scarecrow-like protein 14</fullName>
    </submittedName>
</protein>
<comment type="caution">
    <text evidence="5">The sequence shown here is derived from an EMBL/GenBank/DDBJ whole genome shotgun (WGS) entry which is preliminary data.</text>
</comment>
<feature type="compositionally biased region" description="Basic and acidic residues" evidence="4">
    <location>
        <begin position="334"/>
        <end position="352"/>
    </location>
</feature>
<feature type="region of interest" description="Disordered" evidence="4">
    <location>
        <begin position="334"/>
        <end position="353"/>
    </location>
</feature>
<feature type="region of interest" description="Leucine repeat II (LRII)" evidence="3">
    <location>
        <begin position="575"/>
        <end position="607"/>
    </location>
</feature>
<keyword evidence="1" id="KW-0805">Transcription regulation</keyword>
<keyword evidence="2" id="KW-0804">Transcription</keyword>
<comment type="caution">
    <text evidence="3">Lacks conserved residue(s) required for the propagation of feature annotation.</text>
</comment>
<comment type="similarity">
    <text evidence="3">Belongs to the GRAS family.</text>
</comment>
<gene>
    <name evidence="5" type="ORF">Tco_1068695</name>
</gene>
<keyword evidence="6" id="KW-1185">Reference proteome</keyword>
<dbReference type="PANTHER" id="PTHR31636">
    <property type="entry name" value="OSJNBA0084A10.13 PROTEIN-RELATED"/>
    <property type="match status" value="1"/>
</dbReference>
<evidence type="ECO:0000256" key="4">
    <source>
        <dbReference type="SAM" id="MobiDB-lite"/>
    </source>
</evidence>
<dbReference type="InterPro" id="IPR005202">
    <property type="entry name" value="TF_GRAS"/>
</dbReference>
<dbReference type="PROSITE" id="PS50985">
    <property type="entry name" value="GRAS"/>
    <property type="match status" value="1"/>
</dbReference>
<accession>A0ABQ5HIJ7</accession>
<dbReference type="Proteomes" id="UP001151760">
    <property type="component" value="Unassembled WGS sequence"/>
</dbReference>
<reference evidence="5" key="1">
    <citation type="journal article" date="2022" name="Int. J. Mol. Sci.">
        <title>Draft Genome of Tanacetum Coccineum: Genomic Comparison of Closely Related Tanacetum-Family Plants.</title>
        <authorList>
            <person name="Yamashiro T."/>
            <person name="Shiraishi A."/>
            <person name="Nakayama K."/>
            <person name="Satake H."/>
        </authorList>
    </citation>
    <scope>NUCLEOTIDE SEQUENCE</scope>
</reference>
<evidence type="ECO:0000256" key="2">
    <source>
        <dbReference type="ARBA" id="ARBA00023163"/>
    </source>
</evidence>
<feature type="region of interest" description="Leucine repeat I (LRI)" evidence="3">
    <location>
        <begin position="415"/>
        <end position="475"/>
    </location>
</feature>